<feature type="compositionally biased region" description="Basic and acidic residues" evidence="1">
    <location>
        <begin position="71"/>
        <end position="86"/>
    </location>
</feature>
<accession>A0A918H497</accession>
<dbReference type="Proteomes" id="UP000619486">
    <property type="component" value="Unassembled WGS sequence"/>
</dbReference>
<comment type="caution">
    <text evidence="2">The sequence shown here is derived from an EMBL/GenBank/DDBJ whole genome shotgun (WGS) entry which is preliminary data.</text>
</comment>
<keyword evidence="3" id="KW-1185">Reference proteome</keyword>
<dbReference type="RefSeq" id="WP_019889596.1">
    <property type="nucleotide sequence ID" value="NZ_BMQQ01000009.1"/>
</dbReference>
<proteinExistence type="predicted"/>
<reference evidence="2" key="1">
    <citation type="journal article" date="2014" name="Int. J. Syst. Evol. Microbiol.">
        <title>Complete genome sequence of Corynebacterium casei LMG S-19264T (=DSM 44701T), isolated from a smear-ripened cheese.</title>
        <authorList>
            <consortium name="US DOE Joint Genome Institute (JGI-PGF)"/>
            <person name="Walter F."/>
            <person name="Albersmeier A."/>
            <person name="Kalinowski J."/>
            <person name="Ruckert C."/>
        </authorList>
    </citation>
    <scope>NUCLEOTIDE SEQUENCE</scope>
    <source>
        <strain evidence="2">JCM 3172</strain>
    </source>
</reference>
<sequence>MIPAVDEGILRTAAAVMAVHADLALDLADAVNVTLAQEYRTDCLLTVDERDFRAVRPLTAHKAFRLLPHDRRRSTDRSVVRPRGRDAGSFTAPSVSRVPVSAEAGASVGACRGAGSR</sequence>
<dbReference type="SUPFAM" id="SSF88723">
    <property type="entry name" value="PIN domain-like"/>
    <property type="match status" value="1"/>
</dbReference>
<gene>
    <name evidence="2" type="ORF">GCM10014713_29650</name>
</gene>
<name>A0A918H497_9ACTN</name>
<dbReference type="EMBL" id="BMQQ01000009">
    <property type="protein sequence ID" value="GGT33945.1"/>
    <property type="molecule type" value="Genomic_DNA"/>
</dbReference>
<dbReference type="AlphaFoldDB" id="A0A918H497"/>
<evidence type="ECO:0008006" key="4">
    <source>
        <dbReference type="Google" id="ProtNLM"/>
    </source>
</evidence>
<organism evidence="2 3">
    <name type="scientific">Streptomyces purpureus</name>
    <dbReference type="NCBI Taxonomy" id="1951"/>
    <lineage>
        <taxon>Bacteria</taxon>
        <taxon>Bacillati</taxon>
        <taxon>Actinomycetota</taxon>
        <taxon>Actinomycetes</taxon>
        <taxon>Kitasatosporales</taxon>
        <taxon>Streptomycetaceae</taxon>
        <taxon>Streptomyces</taxon>
    </lineage>
</organism>
<feature type="region of interest" description="Disordered" evidence="1">
    <location>
        <begin position="71"/>
        <end position="94"/>
    </location>
</feature>
<dbReference type="Gene3D" id="3.40.50.1010">
    <property type="entry name" value="5'-nuclease"/>
    <property type="match status" value="1"/>
</dbReference>
<evidence type="ECO:0000313" key="3">
    <source>
        <dbReference type="Proteomes" id="UP000619486"/>
    </source>
</evidence>
<protein>
    <recommendedName>
        <fullName evidence="4">PIN domain-containing protein</fullName>
    </recommendedName>
</protein>
<evidence type="ECO:0000313" key="2">
    <source>
        <dbReference type="EMBL" id="GGT33945.1"/>
    </source>
</evidence>
<reference evidence="2" key="2">
    <citation type="submission" date="2020-09" db="EMBL/GenBank/DDBJ databases">
        <authorList>
            <person name="Sun Q."/>
            <person name="Ohkuma M."/>
        </authorList>
    </citation>
    <scope>NUCLEOTIDE SEQUENCE</scope>
    <source>
        <strain evidence="2">JCM 3172</strain>
    </source>
</reference>
<dbReference type="InterPro" id="IPR029060">
    <property type="entry name" value="PIN-like_dom_sf"/>
</dbReference>
<evidence type="ECO:0000256" key="1">
    <source>
        <dbReference type="SAM" id="MobiDB-lite"/>
    </source>
</evidence>